<dbReference type="Gene3D" id="2.70.70.10">
    <property type="entry name" value="Glucose Permease (Domain IIA)"/>
    <property type="match status" value="1"/>
</dbReference>
<feature type="domain" description="M23ase beta-sheet core" evidence="1">
    <location>
        <begin position="92"/>
        <end position="184"/>
    </location>
</feature>
<dbReference type="Pfam" id="PF01551">
    <property type="entry name" value="Peptidase_M23"/>
    <property type="match status" value="1"/>
</dbReference>
<organism evidence="2 3">
    <name type="scientific">Marinirhabdus gelatinilytica</name>
    <dbReference type="NCBI Taxonomy" id="1703343"/>
    <lineage>
        <taxon>Bacteria</taxon>
        <taxon>Pseudomonadati</taxon>
        <taxon>Bacteroidota</taxon>
        <taxon>Flavobacteriia</taxon>
        <taxon>Flavobacteriales</taxon>
        <taxon>Flavobacteriaceae</taxon>
    </lineage>
</organism>
<dbReference type="Proteomes" id="UP000255317">
    <property type="component" value="Unassembled WGS sequence"/>
</dbReference>
<evidence type="ECO:0000313" key="2">
    <source>
        <dbReference type="EMBL" id="RDK86882.1"/>
    </source>
</evidence>
<evidence type="ECO:0000259" key="1">
    <source>
        <dbReference type="Pfam" id="PF01551"/>
    </source>
</evidence>
<dbReference type="InterPro" id="IPR016047">
    <property type="entry name" value="M23ase_b-sheet_dom"/>
</dbReference>
<sequence length="217" mass="23482">MKFFLVVFLLIGLSFCGSEDDRPDIYNPTGAGPENGNNVGNNPPTLGNCNVTYPEWTTSPYVLPYPVGESYVIGLSHCGGSFHSAGGPDQFAIDFNMSIGTIITASRDGKVVHVTESGFDGEFPNNLVVVRHFDNTYAQYMHLTKDGAIVTVGETVKQGDTLGYSGATGLAGYPHLHFVVTQDSWPYPYISVPNTFKNTDPNPKSLLSGRAYEALPY</sequence>
<dbReference type="InterPro" id="IPR011055">
    <property type="entry name" value="Dup_hybrid_motif"/>
</dbReference>
<dbReference type="OrthoDB" id="9810477at2"/>
<accession>A0A370QET5</accession>
<comment type="caution">
    <text evidence="2">The sequence shown here is derived from an EMBL/GenBank/DDBJ whole genome shotgun (WGS) entry which is preliminary data.</text>
</comment>
<dbReference type="RefSeq" id="WP_115123109.1">
    <property type="nucleotide sequence ID" value="NZ_QRAO01000002.1"/>
</dbReference>
<dbReference type="CDD" id="cd12797">
    <property type="entry name" value="M23_peptidase"/>
    <property type="match status" value="1"/>
</dbReference>
<dbReference type="PANTHER" id="PTHR21666">
    <property type="entry name" value="PEPTIDASE-RELATED"/>
    <property type="match status" value="1"/>
</dbReference>
<dbReference type="PANTHER" id="PTHR21666:SF270">
    <property type="entry name" value="MUREIN HYDROLASE ACTIVATOR ENVC"/>
    <property type="match status" value="1"/>
</dbReference>
<name>A0A370QET5_9FLAO</name>
<dbReference type="SUPFAM" id="SSF51261">
    <property type="entry name" value="Duplicated hybrid motif"/>
    <property type="match status" value="1"/>
</dbReference>
<dbReference type="GO" id="GO:0004222">
    <property type="term" value="F:metalloendopeptidase activity"/>
    <property type="evidence" value="ECO:0007669"/>
    <property type="project" value="TreeGrafter"/>
</dbReference>
<evidence type="ECO:0000313" key="3">
    <source>
        <dbReference type="Proteomes" id="UP000255317"/>
    </source>
</evidence>
<dbReference type="AlphaFoldDB" id="A0A370QET5"/>
<proteinExistence type="predicted"/>
<protein>
    <submittedName>
        <fullName evidence="2">Peptidase M23-like protein</fullName>
    </submittedName>
</protein>
<keyword evidence="3" id="KW-1185">Reference proteome</keyword>
<gene>
    <name evidence="2" type="ORF">C8D94_10260</name>
</gene>
<dbReference type="InterPro" id="IPR050570">
    <property type="entry name" value="Cell_wall_metabolism_enzyme"/>
</dbReference>
<dbReference type="EMBL" id="QRAO01000002">
    <property type="protein sequence ID" value="RDK86882.1"/>
    <property type="molecule type" value="Genomic_DNA"/>
</dbReference>
<reference evidence="2 3" key="1">
    <citation type="submission" date="2018-07" db="EMBL/GenBank/DDBJ databases">
        <title>Genomic Encyclopedia of Type Strains, Phase IV (KMG-IV): sequencing the most valuable type-strain genomes for metagenomic binning, comparative biology and taxonomic classification.</title>
        <authorList>
            <person name="Goeker M."/>
        </authorList>
    </citation>
    <scope>NUCLEOTIDE SEQUENCE [LARGE SCALE GENOMIC DNA]</scope>
    <source>
        <strain evidence="2 3">DSM 101478</strain>
    </source>
</reference>